<dbReference type="AlphaFoldDB" id="A0A8S3Y3E2"/>
<comment type="caution">
    <text evidence="2">The sequence shown here is derived from an EMBL/GenBank/DDBJ whole genome shotgun (WGS) entry which is preliminary data.</text>
</comment>
<dbReference type="PANTHER" id="PTHR10773">
    <property type="entry name" value="DNA-DIRECTED RNA POLYMERASES I, II, AND III SUBUNIT RPABC2"/>
    <property type="match status" value="1"/>
</dbReference>
<organism evidence="2 3">
    <name type="scientific">Parnassius apollo</name>
    <name type="common">Apollo butterfly</name>
    <name type="synonym">Papilio apollo</name>
    <dbReference type="NCBI Taxonomy" id="110799"/>
    <lineage>
        <taxon>Eukaryota</taxon>
        <taxon>Metazoa</taxon>
        <taxon>Ecdysozoa</taxon>
        <taxon>Arthropoda</taxon>
        <taxon>Hexapoda</taxon>
        <taxon>Insecta</taxon>
        <taxon>Pterygota</taxon>
        <taxon>Neoptera</taxon>
        <taxon>Endopterygota</taxon>
        <taxon>Lepidoptera</taxon>
        <taxon>Glossata</taxon>
        <taxon>Ditrysia</taxon>
        <taxon>Papilionoidea</taxon>
        <taxon>Papilionidae</taxon>
        <taxon>Parnassiinae</taxon>
        <taxon>Parnassini</taxon>
        <taxon>Parnassius</taxon>
        <taxon>Parnassius</taxon>
    </lineage>
</organism>
<accession>A0A8S3Y3E2</accession>
<keyword evidence="3" id="KW-1185">Reference proteome</keyword>
<evidence type="ECO:0000313" key="2">
    <source>
        <dbReference type="EMBL" id="CAG5046082.1"/>
    </source>
</evidence>
<evidence type="ECO:0000313" key="3">
    <source>
        <dbReference type="Proteomes" id="UP000691718"/>
    </source>
</evidence>
<proteinExistence type="predicted"/>
<feature type="region of interest" description="Disordered" evidence="1">
    <location>
        <begin position="184"/>
        <end position="220"/>
    </location>
</feature>
<protein>
    <submittedName>
        <fullName evidence="2">(apollo) hypothetical protein</fullName>
    </submittedName>
</protein>
<evidence type="ECO:0000256" key="1">
    <source>
        <dbReference type="SAM" id="MobiDB-lite"/>
    </source>
</evidence>
<dbReference type="Proteomes" id="UP000691718">
    <property type="component" value="Unassembled WGS sequence"/>
</dbReference>
<dbReference type="EMBL" id="CAJQZP010001435">
    <property type="protein sequence ID" value="CAG5046082.1"/>
    <property type="molecule type" value="Genomic_DNA"/>
</dbReference>
<feature type="region of interest" description="Disordered" evidence="1">
    <location>
        <begin position="28"/>
        <end position="53"/>
    </location>
</feature>
<dbReference type="OrthoDB" id="7367179at2759"/>
<dbReference type="PANTHER" id="PTHR10773:SF19">
    <property type="match status" value="1"/>
</dbReference>
<feature type="compositionally biased region" description="Polar residues" evidence="1">
    <location>
        <begin position="199"/>
        <end position="211"/>
    </location>
</feature>
<sequence>MSRMAKRYQGVRARQILNILRGLANNTQLQTSSSNSDMPEQLLPEKKTKASTNDYLRPKKRKVTKSYSLSNIPKYNHSMNQRRCFSVPPTITVQYRKQKDFHIYSDICSVDRGRSLSMSALTCDDTKEFGRKRCYSIPPSYFSINENTQMIEPEPSNLIVETSSYDGDYSGDDTDVIYCPSDTDRASSNSSSQLLFDEPSTSSGIYHGNTSEGRKRQIKGDPQNWKKIKNKKLRMLGQEYLGYSKPKNRKLKQDKVRPARQLGDRCYSQFCRKSKLRNCEKFDHEKRYEIHNSFWKNMNWDQRKVYVTGLITRKETTRKTSGQASRREGTFDYFLPINEYQNLQVCRTTFLNTLCLGSYTVQSWVKKSRNRVIPCQEVQNMARVKTPRSGTLRKLLTTRSFLDNIPKLPSHYARKDSSKLYLEPIYRSLNDLYRQYKEHCTQNEEPVLSRFTFQKLFHDKNLSLYTLKKDMCDICSGHVVGNINTTDYEHHIRRKNRARQEKETDKKKATSGEFILLSMDLESVKVCPYITASALYFKTKLTCHNFTIYDLVTHQASCYWFDETCADLTASTFTSFVCDYLKRYCLPKRLPIVIYSDGCTYQNRNNIMANALLNMSIEHEVSITQKYLEPGHTQMECDSVHAAIERKLKNREIHLPSDYITVTKEARIKPAPYEAIMINYDFVKDYSNKLTWRYSSIRPGRKAGDPLVVELRVIQYTPEGTIFYKINFDDDWSELPVRPRKLNSIQYTPLHATPIPLASSKFNHLQQLKEVLPRDCHLFYDTLPHE</sequence>
<name>A0A8S3Y3E2_PARAO</name>
<reference evidence="2" key="1">
    <citation type="submission" date="2021-04" db="EMBL/GenBank/DDBJ databases">
        <authorList>
            <person name="Tunstrom K."/>
        </authorList>
    </citation>
    <scope>NUCLEOTIDE SEQUENCE</scope>
</reference>
<gene>
    <name evidence="2" type="ORF">PAPOLLO_LOCUS23480</name>
</gene>